<evidence type="ECO:0000259" key="10">
    <source>
        <dbReference type="PROSITE" id="PS50893"/>
    </source>
</evidence>
<evidence type="ECO:0000256" key="1">
    <source>
        <dbReference type="ARBA" id="ARBA00004141"/>
    </source>
</evidence>
<dbReference type="AlphaFoldDB" id="A0A7R9KCQ3"/>
<keyword evidence="5" id="KW-0547">Nucleotide-binding</keyword>
<sequence length="459" mass="51545">CQKHNISIIASIHQPNTDILQMCDKLYVLAKGGFVELGSLTALMGPSGAGKTSLLRTLNGINKTLITKESKIYINTSVQIKTCFIAQDQREHIMSGLTTRQAIIYASKLKNTDTNCAVDHNSIADQLMSELCLTDISTINVEKCSSGQQKRIVIAMEITAQIKPNLICVDEPTSGVDSYSALLMINGFKRLSRKHNVSIIASIHQPNLEILMLFDMLYILAKEGVAVYSGPPRGLRSHLSQCNIQCDENQIPIEVIIKLSANGSSDENVMQMCVKTNEVIEKYIEKIRTELDISSHGIVIHFKHFSITEFVYLLSRAVAIIRRHKWPIILIIVFINISFALFIKILLNYSLDSADSCVAIGANGTDVCKQTTSRLYSDKMIAYNMSYLFFAINVPFVVQIFFDCVTMSDDLPLVIRQCHNSDLTSQQPFTWIAKYKIRHTEPKLSNFSWVNFSWMHTSS</sequence>
<evidence type="ECO:0000256" key="4">
    <source>
        <dbReference type="ARBA" id="ARBA00022692"/>
    </source>
</evidence>
<evidence type="ECO:0000256" key="2">
    <source>
        <dbReference type="ARBA" id="ARBA00005814"/>
    </source>
</evidence>
<organism evidence="11">
    <name type="scientific">Medioppia subpectinata</name>
    <dbReference type="NCBI Taxonomy" id="1979941"/>
    <lineage>
        <taxon>Eukaryota</taxon>
        <taxon>Metazoa</taxon>
        <taxon>Ecdysozoa</taxon>
        <taxon>Arthropoda</taxon>
        <taxon>Chelicerata</taxon>
        <taxon>Arachnida</taxon>
        <taxon>Acari</taxon>
        <taxon>Acariformes</taxon>
        <taxon>Sarcoptiformes</taxon>
        <taxon>Oribatida</taxon>
        <taxon>Brachypylina</taxon>
        <taxon>Oppioidea</taxon>
        <taxon>Oppiidae</taxon>
        <taxon>Medioppia</taxon>
    </lineage>
</organism>
<feature type="domain" description="ABC transporter" evidence="10">
    <location>
        <begin position="12"/>
        <end position="247"/>
    </location>
</feature>
<dbReference type="Pfam" id="PF00005">
    <property type="entry name" value="ABC_tran"/>
    <property type="match status" value="1"/>
</dbReference>
<keyword evidence="7 9" id="KW-1133">Transmembrane helix</keyword>
<keyword evidence="6" id="KW-0067">ATP-binding</keyword>
<dbReference type="InterPro" id="IPR027417">
    <property type="entry name" value="P-loop_NTPase"/>
</dbReference>
<dbReference type="OrthoDB" id="10042850at2759"/>
<feature type="transmembrane region" description="Helical" evidence="9">
    <location>
        <begin position="381"/>
        <end position="402"/>
    </location>
</feature>
<evidence type="ECO:0000256" key="7">
    <source>
        <dbReference type="ARBA" id="ARBA00022989"/>
    </source>
</evidence>
<dbReference type="InterPro" id="IPR003593">
    <property type="entry name" value="AAA+_ATPase"/>
</dbReference>
<dbReference type="SMART" id="SM00382">
    <property type="entry name" value="AAA"/>
    <property type="match status" value="1"/>
</dbReference>
<evidence type="ECO:0000256" key="9">
    <source>
        <dbReference type="SAM" id="Phobius"/>
    </source>
</evidence>
<dbReference type="PROSITE" id="PS50893">
    <property type="entry name" value="ABC_TRANSPORTER_2"/>
    <property type="match status" value="1"/>
</dbReference>
<dbReference type="InterPro" id="IPR017871">
    <property type="entry name" value="ABC_transporter-like_CS"/>
</dbReference>
<dbReference type="PANTHER" id="PTHR48041:SF139">
    <property type="entry name" value="PROTEIN SCARLET"/>
    <property type="match status" value="1"/>
</dbReference>
<dbReference type="Gene3D" id="3.40.50.300">
    <property type="entry name" value="P-loop containing nucleotide triphosphate hydrolases"/>
    <property type="match status" value="1"/>
</dbReference>
<evidence type="ECO:0000313" key="11">
    <source>
        <dbReference type="EMBL" id="CAD7620646.1"/>
    </source>
</evidence>
<dbReference type="SUPFAM" id="SSF52540">
    <property type="entry name" value="P-loop containing nucleoside triphosphate hydrolases"/>
    <property type="match status" value="1"/>
</dbReference>
<keyword evidence="8 9" id="KW-0472">Membrane</keyword>
<dbReference type="InterPro" id="IPR003439">
    <property type="entry name" value="ABC_transporter-like_ATP-bd"/>
</dbReference>
<dbReference type="EMBL" id="OC854870">
    <property type="protein sequence ID" value="CAD7620646.1"/>
    <property type="molecule type" value="Genomic_DNA"/>
</dbReference>
<dbReference type="PROSITE" id="PS00211">
    <property type="entry name" value="ABC_TRANSPORTER_1"/>
    <property type="match status" value="1"/>
</dbReference>
<accession>A0A7R9KCQ3</accession>
<protein>
    <recommendedName>
        <fullName evidence="10">ABC transporter domain-containing protein</fullName>
    </recommendedName>
</protein>
<gene>
    <name evidence="11" type="ORF">OSB1V03_LOCUS1127</name>
</gene>
<dbReference type="GO" id="GO:0005524">
    <property type="term" value="F:ATP binding"/>
    <property type="evidence" value="ECO:0007669"/>
    <property type="project" value="UniProtKB-KW"/>
</dbReference>
<evidence type="ECO:0000256" key="8">
    <source>
        <dbReference type="ARBA" id="ARBA00023136"/>
    </source>
</evidence>
<comment type="similarity">
    <text evidence="2">Belongs to the ABC transporter superfamily. ABCG family. Eye pigment precursor importer (TC 3.A.1.204) subfamily.</text>
</comment>
<dbReference type="PANTHER" id="PTHR48041">
    <property type="entry name" value="ABC TRANSPORTER G FAMILY MEMBER 28"/>
    <property type="match status" value="1"/>
</dbReference>
<keyword evidence="4 9" id="KW-0812">Transmembrane</keyword>
<name>A0A7R9KCQ3_9ACAR</name>
<dbReference type="GO" id="GO:0042626">
    <property type="term" value="F:ATPase-coupled transmembrane transporter activity"/>
    <property type="evidence" value="ECO:0007669"/>
    <property type="project" value="TreeGrafter"/>
</dbReference>
<dbReference type="GO" id="GO:0016020">
    <property type="term" value="C:membrane"/>
    <property type="evidence" value="ECO:0007669"/>
    <property type="project" value="UniProtKB-SubCell"/>
</dbReference>
<keyword evidence="3" id="KW-0813">Transport</keyword>
<dbReference type="InterPro" id="IPR050352">
    <property type="entry name" value="ABCG_transporters"/>
</dbReference>
<dbReference type="Proteomes" id="UP000759131">
    <property type="component" value="Unassembled WGS sequence"/>
</dbReference>
<dbReference type="GO" id="GO:0016887">
    <property type="term" value="F:ATP hydrolysis activity"/>
    <property type="evidence" value="ECO:0007669"/>
    <property type="project" value="InterPro"/>
</dbReference>
<feature type="transmembrane region" description="Helical" evidence="9">
    <location>
        <begin position="326"/>
        <end position="347"/>
    </location>
</feature>
<evidence type="ECO:0000313" key="12">
    <source>
        <dbReference type="Proteomes" id="UP000759131"/>
    </source>
</evidence>
<evidence type="ECO:0000256" key="6">
    <source>
        <dbReference type="ARBA" id="ARBA00022840"/>
    </source>
</evidence>
<proteinExistence type="inferred from homology"/>
<comment type="subcellular location">
    <subcellularLocation>
        <location evidence="1">Membrane</location>
        <topology evidence="1">Multi-pass membrane protein</topology>
    </subcellularLocation>
</comment>
<evidence type="ECO:0000256" key="3">
    <source>
        <dbReference type="ARBA" id="ARBA00022448"/>
    </source>
</evidence>
<evidence type="ECO:0000256" key="5">
    <source>
        <dbReference type="ARBA" id="ARBA00022741"/>
    </source>
</evidence>
<keyword evidence="12" id="KW-1185">Reference proteome</keyword>
<reference evidence="11" key="1">
    <citation type="submission" date="2020-11" db="EMBL/GenBank/DDBJ databases">
        <authorList>
            <person name="Tran Van P."/>
        </authorList>
    </citation>
    <scope>NUCLEOTIDE SEQUENCE</scope>
</reference>
<feature type="non-terminal residue" evidence="11">
    <location>
        <position position="1"/>
    </location>
</feature>
<dbReference type="EMBL" id="CAJPIZ010000295">
    <property type="protein sequence ID" value="CAG2101076.1"/>
    <property type="molecule type" value="Genomic_DNA"/>
</dbReference>